<dbReference type="SUPFAM" id="SSF47095">
    <property type="entry name" value="HMG-box"/>
    <property type="match status" value="1"/>
</dbReference>
<keyword evidence="2" id="KW-0804">Transcription</keyword>
<dbReference type="EMBL" id="KN840625">
    <property type="protein sequence ID" value="KIP03255.1"/>
    <property type="molecule type" value="Genomic_DNA"/>
</dbReference>
<proteinExistence type="predicted"/>
<feature type="non-terminal residue" evidence="6">
    <location>
        <position position="83"/>
    </location>
</feature>
<sequence length="83" mass="10084">IPRPPNAFMMFRSFLWDQMKHDPQGPRDHREISKSAGREWRLLSKQQRKPYEEKAKAKKAEHEKMYPGYRYAPVSKLEVKKRR</sequence>
<feature type="compositionally biased region" description="Basic and acidic residues" evidence="4">
    <location>
        <begin position="49"/>
        <end position="65"/>
    </location>
</feature>
<evidence type="ECO:0000313" key="7">
    <source>
        <dbReference type="Proteomes" id="UP000053257"/>
    </source>
</evidence>
<evidence type="ECO:0000313" key="6">
    <source>
        <dbReference type="EMBL" id="KIP03255.1"/>
    </source>
</evidence>
<dbReference type="InterPro" id="IPR050140">
    <property type="entry name" value="SRY-related_HMG-box_TF-like"/>
</dbReference>
<protein>
    <recommendedName>
        <fullName evidence="5">HMG box domain-containing protein</fullName>
    </recommendedName>
</protein>
<evidence type="ECO:0000256" key="4">
    <source>
        <dbReference type="SAM" id="MobiDB-lite"/>
    </source>
</evidence>
<gene>
    <name evidence="6" type="ORF">PHLGIDRAFT_42639</name>
</gene>
<dbReference type="GO" id="GO:0001228">
    <property type="term" value="F:DNA-binding transcription activator activity, RNA polymerase II-specific"/>
    <property type="evidence" value="ECO:0007669"/>
    <property type="project" value="TreeGrafter"/>
</dbReference>
<feature type="region of interest" description="Disordered" evidence="4">
    <location>
        <begin position="19"/>
        <end position="65"/>
    </location>
</feature>
<dbReference type="InterPro" id="IPR036910">
    <property type="entry name" value="HMG_box_dom_sf"/>
</dbReference>
<evidence type="ECO:0000256" key="3">
    <source>
        <dbReference type="PROSITE-ProRule" id="PRU00267"/>
    </source>
</evidence>
<keyword evidence="7" id="KW-1185">Reference proteome</keyword>
<dbReference type="OrthoDB" id="6247875at2759"/>
<reference evidence="6 7" key="1">
    <citation type="journal article" date="2014" name="PLoS Genet.">
        <title>Analysis of the Phlebiopsis gigantea genome, transcriptome and secretome provides insight into its pioneer colonization strategies of wood.</title>
        <authorList>
            <person name="Hori C."/>
            <person name="Ishida T."/>
            <person name="Igarashi K."/>
            <person name="Samejima M."/>
            <person name="Suzuki H."/>
            <person name="Master E."/>
            <person name="Ferreira P."/>
            <person name="Ruiz-Duenas F.J."/>
            <person name="Held B."/>
            <person name="Canessa P."/>
            <person name="Larrondo L.F."/>
            <person name="Schmoll M."/>
            <person name="Druzhinina I.S."/>
            <person name="Kubicek C.P."/>
            <person name="Gaskell J.A."/>
            <person name="Kersten P."/>
            <person name="St John F."/>
            <person name="Glasner J."/>
            <person name="Sabat G."/>
            <person name="Splinter BonDurant S."/>
            <person name="Syed K."/>
            <person name="Yadav J."/>
            <person name="Mgbeahuruike A.C."/>
            <person name="Kovalchuk A."/>
            <person name="Asiegbu F.O."/>
            <person name="Lackner G."/>
            <person name="Hoffmeister D."/>
            <person name="Rencoret J."/>
            <person name="Gutierrez A."/>
            <person name="Sun H."/>
            <person name="Lindquist E."/>
            <person name="Barry K."/>
            <person name="Riley R."/>
            <person name="Grigoriev I.V."/>
            <person name="Henrissat B."/>
            <person name="Kues U."/>
            <person name="Berka R.M."/>
            <person name="Martinez A.T."/>
            <person name="Covert S.F."/>
            <person name="Blanchette R.A."/>
            <person name="Cullen D."/>
        </authorList>
    </citation>
    <scope>NUCLEOTIDE SEQUENCE [LARGE SCALE GENOMIC DNA]</scope>
    <source>
        <strain evidence="6 7">11061_1 CR5-6</strain>
    </source>
</reference>
<evidence type="ECO:0000256" key="1">
    <source>
        <dbReference type="ARBA" id="ARBA00023125"/>
    </source>
</evidence>
<organism evidence="6 7">
    <name type="scientific">Phlebiopsis gigantea (strain 11061_1 CR5-6)</name>
    <name type="common">White-rot fungus</name>
    <name type="synonym">Peniophora gigantea</name>
    <dbReference type="NCBI Taxonomy" id="745531"/>
    <lineage>
        <taxon>Eukaryota</taxon>
        <taxon>Fungi</taxon>
        <taxon>Dikarya</taxon>
        <taxon>Basidiomycota</taxon>
        <taxon>Agaricomycotina</taxon>
        <taxon>Agaricomycetes</taxon>
        <taxon>Polyporales</taxon>
        <taxon>Phanerochaetaceae</taxon>
        <taxon>Phlebiopsis</taxon>
    </lineage>
</organism>
<feature type="domain" description="HMG box" evidence="5">
    <location>
        <begin position="1"/>
        <end position="70"/>
    </location>
</feature>
<accession>A0A0C3S4Z9</accession>
<dbReference type="HOGENOM" id="CLU_082854_6_2_1"/>
<dbReference type="PANTHER" id="PTHR10270">
    <property type="entry name" value="SOX TRANSCRIPTION FACTOR"/>
    <property type="match status" value="1"/>
</dbReference>
<keyword evidence="3" id="KW-0539">Nucleus</keyword>
<dbReference type="SMART" id="SM00398">
    <property type="entry name" value="HMG"/>
    <property type="match status" value="1"/>
</dbReference>
<dbReference type="AlphaFoldDB" id="A0A0C3S4Z9"/>
<feature type="DNA-binding region" description="HMG box" evidence="3">
    <location>
        <begin position="1"/>
        <end position="70"/>
    </location>
</feature>
<feature type="non-terminal residue" evidence="6">
    <location>
        <position position="1"/>
    </location>
</feature>
<dbReference type="PANTHER" id="PTHR10270:SF161">
    <property type="entry name" value="SEX-DETERMINING REGION Y PROTEIN"/>
    <property type="match status" value="1"/>
</dbReference>
<dbReference type="Pfam" id="PF00505">
    <property type="entry name" value="HMG_box"/>
    <property type="match status" value="1"/>
</dbReference>
<keyword evidence="1 3" id="KW-0238">DNA-binding</keyword>
<dbReference type="GO" id="GO:0005634">
    <property type="term" value="C:nucleus"/>
    <property type="evidence" value="ECO:0007669"/>
    <property type="project" value="UniProtKB-UniRule"/>
</dbReference>
<dbReference type="STRING" id="745531.A0A0C3S4Z9"/>
<dbReference type="PROSITE" id="PS50118">
    <property type="entry name" value="HMG_BOX_2"/>
    <property type="match status" value="1"/>
</dbReference>
<feature type="compositionally biased region" description="Basic and acidic residues" evidence="4">
    <location>
        <begin position="19"/>
        <end position="42"/>
    </location>
</feature>
<evidence type="ECO:0000256" key="2">
    <source>
        <dbReference type="ARBA" id="ARBA00023163"/>
    </source>
</evidence>
<name>A0A0C3S4Z9_PHLG1</name>
<dbReference type="GO" id="GO:0000978">
    <property type="term" value="F:RNA polymerase II cis-regulatory region sequence-specific DNA binding"/>
    <property type="evidence" value="ECO:0007669"/>
    <property type="project" value="TreeGrafter"/>
</dbReference>
<evidence type="ECO:0000259" key="5">
    <source>
        <dbReference type="PROSITE" id="PS50118"/>
    </source>
</evidence>
<dbReference type="Proteomes" id="UP000053257">
    <property type="component" value="Unassembled WGS sequence"/>
</dbReference>
<dbReference type="GO" id="GO:0030154">
    <property type="term" value="P:cell differentiation"/>
    <property type="evidence" value="ECO:0007669"/>
    <property type="project" value="TreeGrafter"/>
</dbReference>
<dbReference type="Gene3D" id="1.10.30.10">
    <property type="entry name" value="High mobility group box domain"/>
    <property type="match status" value="1"/>
</dbReference>
<dbReference type="InterPro" id="IPR009071">
    <property type="entry name" value="HMG_box_dom"/>
</dbReference>